<dbReference type="EMBL" id="BTGU01000110">
    <property type="protein sequence ID" value="GMN61331.1"/>
    <property type="molecule type" value="Genomic_DNA"/>
</dbReference>
<organism evidence="1 3">
    <name type="scientific">Ficus carica</name>
    <name type="common">Common fig</name>
    <dbReference type="NCBI Taxonomy" id="3494"/>
    <lineage>
        <taxon>Eukaryota</taxon>
        <taxon>Viridiplantae</taxon>
        <taxon>Streptophyta</taxon>
        <taxon>Embryophyta</taxon>
        <taxon>Tracheophyta</taxon>
        <taxon>Spermatophyta</taxon>
        <taxon>Magnoliopsida</taxon>
        <taxon>eudicotyledons</taxon>
        <taxon>Gunneridae</taxon>
        <taxon>Pentapetalae</taxon>
        <taxon>rosids</taxon>
        <taxon>fabids</taxon>
        <taxon>Rosales</taxon>
        <taxon>Moraceae</taxon>
        <taxon>Ficeae</taxon>
        <taxon>Ficus</taxon>
    </lineage>
</organism>
<accession>A0AA88J4T0</accession>
<dbReference type="Proteomes" id="UP001187192">
    <property type="component" value="Unassembled WGS sequence"/>
</dbReference>
<dbReference type="EMBL" id="BTGU01000109">
    <property type="protein sequence ID" value="GMN61266.1"/>
    <property type="molecule type" value="Genomic_DNA"/>
</dbReference>
<sequence>MHYVLVQSVIGIARAIALVRHQFAMVGDLWLDKEDDLRDLGRSFTGTGDGVDLRRPEKMVEGQNQDFKKIRT</sequence>
<comment type="caution">
    <text evidence="1">The sequence shown here is derived from an EMBL/GenBank/DDBJ whole genome shotgun (WGS) entry which is preliminary data.</text>
</comment>
<gene>
    <name evidence="1" type="ORF">TIFTF001_030353</name>
    <name evidence="2" type="ORF">TIFTF001_030418</name>
</gene>
<reference evidence="1" key="1">
    <citation type="submission" date="2023-07" db="EMBL/GenBank/DDBJ databases">
        <title>draft genome sequence of fig (Ficus carica).</title>
        <authorList>
            <person name="Takahashi T."/>
            <person name="Nishimura K."/>
        </authorList>
    </citation>
    <scope>NUCLEOTIDE SEQUENCE</scope>
</reference>
<evidence type="ECO:0000313" key="2">
    <source>
        <dbReference type="EMBL" id="GMN61331.1"/>
    </source>
</evidence>
<keyword evidence="3" id="KW-1185">Reference proteome</keyword>
<protein>
    <submittedName>
        <fullName evidence="1">Uncharacterized protein</fullName>
    </submittedName>
</protein>
<proteinExistence type="predicted"/>
<evidence type="ECO:0000313" key="3">
    <source>
        <dbReference type="Proteomes" id="UP001187192"/>
    </source>
</evidence>
<dbReference type="AlphaFoldDB" id="A0AA88J4T0"/>
<evidence type="ECO:0000313" key="1">
    <source>
        <dbReference type="EMBL" id="GMN61266.1"/>
    </source>
</evidence>
<name>A0AA88J4T0_FICCA</name>